<comment type="caution">
    <text evidence="1">The sequence shown here is derived from an EMBL/GenBank/DDBJ whole genome shotgun (WGS) entry which is preliminary data.</text>
</comment>
<name>A0AAE2CB17_9LAMI</name>
<keyword evidence="2" id="KW-1185">Reference proteome</keyword>
<reference evidence="1" key="2">
    <citation type="journal article" date="2024" name="Plant">
        <title>Genomic evolution and insights into agronomic trait innovations of Sesamum species.</title>
        <authorList>
            <person name="Miao H."/>
            <person name="Wang L."/>
            <person name="Qu L."/>
            <person name="Liu H."/>
            <person name="Sun Y."/>
            <person name="Le M."/>
            <person name="Wang Q."/>
            <person name="Wei S."/>
            <person name="Zheng Y."/>
            <person name="Lin W."/>
            <person name="Duan Y."/>
            <person name="Cao H."/>
            <person name="Xiong S."/>
            <person name="Wang X."/>
            <person name="Wei L."/>
            <person name="Li C."/>
            <person name="Ma Q."/>
            <person name="Ju M."/>
            <person name="Zhao R."/>
            <person name="Li G."/>
            <person name="Mu C."/>
            <person name="Tian Q."/>
            <person name="Mei H."/>
            <person name="Zhang T."/>
            <person name="Gao T."/>
            <person name="Zhang H."/>
        </authorList>
    </citation>
    <scope>NUCLEOTIDE SEQUENCE</scope>
    <source>
        <strain evidence="1">3651</strain>
    </source>
</reference>
<reference evidence="1" key="1">
    <citation type="submission" date="2020-06" db="EMBL/GenBank/DDBJ databases">
        <authorList>
            <person name="Li T."/>
            <person name="Hu X."/>
            <person name="Zhang T."/>
            <person name="Song X."/>
            <person name="Zhang H."/>
            <person name="Dai N."/>
            <person name="Sheng W."/>
            <person name="Hou X."/>
            <person name="Wei L."/>
        </authorList>
    </citation>
    <scope>NUCLEOTIDE SEQUENCE</scope>
    <source>
        <strain evidence="1">3651</strain>
        <tissue evidence="1">Leaf</tissue>
    </source>
</reference>
<evidence type="ECO:0000313" key="1">
    <source>
        <dbReference type="EMBL" id="KAK4415355.1"/>
    </source>
</evidence>
<organism evidence="1 2">
    <name type="scientific">Sesamum alatum</name>
    <dbReference type="NCBI Taxonomy" id="300844"/>
    <lineage>
        <taxon>Eukaryota</taxon>
        <taxon>Viridiplantae</taxon>
        <taxon>Streptophyta</taxon>
        <taxon>Embryophyta</taxon>
        <taxon>Tracheophyta</taxon>
        <taxon>Spermatophyta</taxon>
        <taxon>Magnoliopsida</taxon>
        <taxon>eudicotyledons</taxon>
        <taxon>Gunneridae</taxon>
        <taxon>Pentapetalae</taxon>
        <taxon>asterids</taxon>
        <taxon>lamiids</taxon>
        <taxon>Lamiales</taxon>
        <taxon>Pedaliaceae</taxon>
        <taxon>Sesamum</taxon>
    </lineage>
</organism>
<gene>
    <name evidence="1" type="ORF">Salat_2642900</name>
</gene>
<evidence type="ECO:0000313" key="2">
    <source>
        <dbReference type="Proteomes" id="UP001293254"/>
    </source>
</evidence>
<protein>
    <submittedName>
        <fullName evidence="1">Uncharacterized protein</fullName>
    </submittedName>
</protein>
<sequence>MGRGAEATVPYGKLEPGLTKPSLLEFHAPNGEQHAPNGCTKAFKVVRALPEESPNQKQIVVPCVGPPQNVGNNSPILLLLLRKAEGPLHLTEIRLRRPIPMR</sequence>
<dbReference type="EMBL" id="JACGWO010000011">
    <property type="protein sequence ID" value="KAK4415355.1"/>
    <property type="molecule type" value="Genomic_DNA"/>
</dbReference>
<dbReference type="Proteomes" id="UP001293254">
    <property type="component" value="Unassembled WGS sequence"/>
</dbReference>
<accession>A0AAE2CB17</accession>
<proteinExistence type="predicted"/>
<dbReference type="AlphaFoldDB" id="A0AAE2CB17"/>